<feature type="region of interest" description="Disordered" evidence="1">
    <location>
        <begin position="23"/>
        <end position="59"/>
    </location>
</feature>
<evidence type="ECO:0000313" key="2">
    <source>
        <dbReference type="EMBL" id="GAA49210.1"/>
    </source>
</evidence>
<feature type="region of interest" description="Disordered" evidence="1">
    <location>
        <begin position="79"/>
        <end position="138"/>
    </location>
</feature>
<reference evidence="2" key="1">
    <citation type="journal article" date="2011" name="Genome Biol.">
        <title>The draft genome of the carcinogenic human liver fluke Clonorchis sinensis.</title>
        <authorList>
            <person name="Wang X."/>
            <person name="Chen W."/>
            <person name="Huang Y."/>
            <person name="Sun J."/>
            <person name="Men J."/>
            <person name="Liu H."/>
            <person name="Luo F."/>
            <person name="Guo L."/>
            <person name="Lv X."/>
            <person name="Deng C."/>
            <person name="Zhou C."/>
            <person name="Fan Y."/>
            <person name="Li X."/>
            <person name="Huang L."/>
            <person name="Hu Y."/>
            <person name="Liang C."/>
            <person name="Hu X."/>
            <person name="Xu J."/>
            <person name="Yu X."/>
        </authorList>
    </citation>
    <scope>NUCLEOTIDE SEQUENCE [LARGE SCALE GENOMIC DNA]</scope>
    <source>
        <strain evidence="2">Henan</strain>
    </source>
</reference>
<gene>
    <name evidence="2" type="ORF">CLF_102688</name>
</gene>
<dbReference type="EMBL" id="DF142940">
    <property type="protein sequence ID" value="GAA49210.1"/>
    <property type="molecule type" value="Genomic_DNA"/>
</dbReference>
<feature type="compositionally biased region" description="Polar residues" evidence="1">
    <location>
        <begin position="102"/>
        <end position="128"/>
    </location>
</feature>
<feature type="compositionally biased region" description="Basic and acidic residues" evidence="1">
    <location>
        <begin position="85"/>
        <end position="98"/>
    </location>
</feature>
<feature type="compositionally biased region" description="Basic and acidic residues" evidence="1">
    <location>
        <begin position="40"/>
        <end position="49"/>
    </location>
</feature>
<reference key="2">
    <citation type="submission" date="2011-10" db="EMBL/GenBank/DDBJ databases">
        <title>The genome and transcriptome sequence of Clonorchis sinensis provide insights into the carcinogenic liver fluke.</title>
        <authorList>
            <person name="Wang X."/>
            <person name="Huang Y."/>
            <person name="Chen W."/>
            <person name="Liu H."/>
            <person name="Guo L."/>
            <person name="Chen Y."/>
            <person name="Luo F."/>
            <person name="Zhou W."/>
            <person name="Sun J."/>
            <person name="Mao Q."/>
            <person name="Liang P."/>
            <person name="Zhou C."/>
            <person name="Tian Y."/>
            <person name="Men J."/>
            <person name="Lv X."/>
            <person name="Huang L."/>
            <person name="Zhou J."/>
            <person name="Hu Y."/>
            <person name="Li R."/>
            <person name="Zhang F."/>
            <person name="Lei H."/>
            <person name="Li X."/>
            <person name="Hu X."/>
            <person name="Liang C."/>
            <person name="Xu J."/>
            <person name="Wu Z."/>
            <person name="Yu X."/>
        </authorList>
    </citation>
    <scope>NUCLEOTIDE SEQUENCE</scope>
    <source>
        <strain>Henan</strain>
    </source>
</reference>
<dbReference type="Proteomes" id="UP000008909">
    <property type="component" value="Unassembled WGS sequence"/>
</dbReference>
<name>G7Y8C5_CLOSI</name>
<keyword evidence="3" id="KW-1185">Reference proteome</keyword>
<sequence>MVRVRDTTDQQLLADRLNVQTTSRELRVRPTQEIRSTPRTLDHPPRERQPYFGESSDNPLKKTRFRIVENIRVRTACNSAQKHSRAWDRNSSELHESPRTVARNTCNSYTAEKTYPASGTSSRYSQHLSSNGSSGRRSPRGSINLMFYLNPNWTDFEKYTHLQINLVLRETRSKTGDSAGFQPDVIWLASLVRAQIRSQASSLVMSRVYEFFRPVYAVRQEFRKMMNVGRNSTRIRFTACIQVLLRSRILFSPRLVKIWDACRSYIKPRTDWSKVWTQQPIMTQYWPNACRQ</sequence>
<organism evidence="2 3">
    <name type="scientific">Clonorchis sinensis</name>
    <name type="common">Chinese liver fluke</name>
    <dbReference type="NCBI Taxonomy" id="79923"/>
    <lineage>
        <taxon>Eukaryota</taxon>
        <taxon>Metazoa</taxon>
        <taxon>Spiralia</taxon>
        <taxon>Lophotrochozoa</taxon>
        <taxon>Platyhelminthes</taxon>
        <taxon>Trematoda</taxon>
        <taxon>Digenea</taxon>
        <taxon>Opisthorchiida</taxon>
        <taxon>Opisthorchiata</taxon>
        <taxon>Opisthorchiidae</taxon>
        <taxon>Clonorchis</taxon>
    </lineage>
</organism>
<protein>
    <submittedName>
        <fullName evidence="2">Uncharacterized protein</fullName>
    </submittedName>
</protein>
<accession>G7Y8C5</accession>
<evidence type="ECO:0000313" key="3">
    <source>
        <dbReference type="Proteomes" id="UP000008909"/>
    </source>
</evidence>
<feature type="compositionally biased region" description="Low complexity" evidence="1">
    <location>
        <begin position="129"/>
        <end position="138"/>
    </location>
</feature>
<proteinExistence type="predicted"/>
<evidence type="ECO:0000256" key="1">
    <source>
        <dbReference type="SAM" id="MobiDB-lite"/>
    </source>
</evidence>
<dbReference type="AlphaFoldDB" id="G7Y8C5"/>